<dbReference type="PRINTS" id="PR00164">
    <property type="entry name" value="ABC2TRNSPORT"/>
</dbReference>
<feature type="transmembrane region" description="Helical" evidence="5">
    <location>
        <begin position="169"/>
        <end position="188"/>
    </location>
</feature>
<dbReference type="RefSeq" id="WP_118983500.1">
    <property type="nucleotide sequence ID" value="NZ_QHCS01000007.1"/>
</dbReference>
<evidence type="ECO:0000256" key="3">
    <source>
        <dbReference type="ARBA" id="ARBA00022989"/>
    </source>
</evidence>
<evidence type="ECO:0000256" key="5">
    <source>
        <dbReference type="RuleBase" id="RU361157"/>
    </source>
</evidence>
<evidence type="ECO:0000313" key="8">
    <source>
        <dbReference type="Proteomes" id="UP000266669"/>
    </source>
</evidence>
<keyword evidence="5" id="KW-0813">Transport</keyword>
<feature type="transmembrane region" description="Helical" evidence="5">
    <location>
        <begin position="26"/>
        <end position="43"/>
    </location>
</feature>
<dbReference type="Proteomes" id="UP000266669">
    <property type="component" value="Unassembled WGS sequence"/>
</dbReference>
<dbReference type="PANTHER" id="PTHR43229">
    <property type="entry name" value="NODULATION PROTEIN J"/>
    <property type="match status" value="1"/>
</dbReference>
<protein>
    <recommendedName>
        <fullName evidence="5">Transport permease protein</fullName>
    </recommendedName>
</protein>
<sequence>MLEFIRKTWVIADFETRKILHDPTEILMRAVQPALWLLIFGQVMARTRVIPGENYLDFMSPGILAQSVLFVSIFYGIAIIWERDLGITHKFLATPTPRTALVLGKALSAGIRCLPLMFIIYVLSALLSVRVDWNPISIFGVILLLFLGATLFSTFSLIIACLVKTRERFMGIGQIMTMPLFFASNAIYPISMMPDWLKWISHFNPLTYMIDGMRYLMIGEVSHFSLSFDYFVLLISSSIFVMIGGALYKRVII</sequence>
<evidence type="ECO:0000256" key="4">
    <source>
        <dbReference type="ARBA" id="ARBA00023136"/>
    </source>
</evidence>
<accession>A0A8B3CMZ3</accession>
<keyword evidence="2 5" id="KW-0812">Transmembrane</keyword>
<comment type="subcellular location">
    <subcellularLocation>
        <location evidence="5">Cell membrane</location>
        <topology evidence="5">Multi-pass membrane protein</topology>
    </subcellularLocation>
    <subcellularLocation>
        <location evidence="1">Membrane</location>
        <topology evidence="1">Multi-pass membrane protein</topology>
    </subcellularLocation>
</comment>
<keyword evidence="4 5" id="KW-0472">Membrane</keyword>
<reference evidence="8" key="1">
    <citation type="submission" date="2018-05" db="EMBL/GenBank/DDBJ databases">
        <title>Leptospira yasudae sp. nov. and Leptospira stimsonii sp. nov., two pathogenic species of the genus Leptospira isolated from environmental sources.</title>
        <authorList>
            <person name="Casanovas-Massana A."/>
            <person name="Hamond C."/>
            <person name="Santos L.A."/>
            <person name="Hacker K.P."/>
            <person name="Balassiano I."/>
            <person name="Medeiros M.A."/>
            <person name="Reis M.G."/>
            <person name="Ko A.I."/>
            <person name="Wunder E.A."/>
        </authorList>
    </citation>
    <scope>NUCLEOTIDE SEQUENCE [LARGE SCALE GENOMIC DNA]</scope>
    <source>
        <strain evidence="8">AMB6-RJ</strain>
    </source>
</reference>
<keyword evidence="3 5" id="KW-1133">Transmembrane helix</keyword>
<dbReference type="Pfam" id="PF01061">
    <property type="entry name" value="ABC2_membrane"/>
    <property type="match status" value="1"/>
</dbReference>
<name>A0A8B3CMZ3_9LEPT</name>
<gene>
    <name evidence="7" type="ORF">DLM78_19720</name>
</gene>
<dbReference type="InterPro" id="IPR051784">
    <property type="entry name" value="Nod_factor_ABC_transporter"/>
</dbReference>
<dbReference type="InterPro" id="IPR000412">
    <property type="entry name" value="ABC_2_transport"/>
</dbReference>
<dbReference type="InterPro" id="IPR047817">
    <property type="entry name" value="ABC2_TM_bact-type"/>
</dbReference>
<evidence type="ECO:0000313" key="7">
    <source>
        <dbReference type="EMBL" id="RHX83725.1"/>
    </source>
</evidence>
<evidence type="ECO:0000256" key="1">
    <source>
        <dbReference type="ARBA" id="ARBA00004141"/>
    </source>
</evidence>
<dbReference type="InterPro" id="IPR013525">
    <property type="entry name" value="ABC2_TM"/>
</dbReference>
<organism evidence="7 8">
    <name type="scientific">Leptospira stimsonii</name>
    <dbReference type="NCBI Taxonomy" id="2202203"/>
    <lineage>
        <taxon>Bacteria</taxon>
        <taxon>Pseudomonadati</taxon>
        <taxon>Spirochaetota</taxon>
        <taxon>Spirochaetia</taxon>
        <taxon>Leptospirales</taxon>
        <taxon>Leptospiraceae</taxon>
        <taxon>Leptospira</taxon>
    </lineage>
</organism>
<dbReference type="GO" id="GO:0140359">
    <property type="term" value="F:ABC-type transporter activity"/>
    <property type="evidence" value="ECO:0007669"/>
    <property type="project" value="InterPro"/>
</dbReference>
<dbReference type="EMBL" id="QHCS01000007">
    <property type="protein sequence ID" value="RHX83725.1"/>
    <property type="molecule type" value="Genomic_DNA"/>
</dbReference>
<feature type="transmembrane region" description="Helical" evidence="5">
    <location>
        <begin position="230"/>
        <end position="248"/>
    </location>
</feature>
<feature type="transmembrane region" description="Helical" evidence="5">
    <location>
        <begin position="136"/>
        <end position="162"/>
    </location>
</feature>
<evidence type="ECO:0000256" key="2">
    <source>
        <dbReference type="ARBA" id="ARBA00022692"/>
    </source>
</evidence>
<comment type="similarity">
    <text evidence="5">Belongs to the ABC-2 integral membrane protein family.</text>
</comment>
<comment type="caution">
    <text evidence="7">The sequence shown here is derived from an EMBL/GenBank/DDBJ whole genome shotgun (WGS) entry which is preliminary data.</text>
</comment>
<dbReference type="PROSITE" id="PS51012">
    <property type="entry name" value="ABC_TM2"/>
    <property type="match status" value="1"/>
</dbReference>
<feature type="transmembrane region" description="Helical" evidence="5">
    <location>
        <begin position="102"/>
        <end position="124"/>
    </location>
</feature>
<dbReference type="AlphaFoldDB" id="A0A8B3CMZ3"/>
<dbReference type="GO" id="GO:0043190">
    <property type="term" value="C:ATP-binding cassette (ABC) transporter complex"/>
    <property type="evidence" value="ECO:0007669"/>
    <property type="project" value="InterPro"/>
</dbReference>
<evidence type="ECO:0000259" key="6">
    <source>
        <dbReference type="PROSITE" id="PS51012"/>
    </source>
</evidence>
<keyword evidence="5" id="KW-1003">Cell membrane</keyword>
<dbReference type="PANTHER" id="PTHR43229:SF2">
    <property type="entry name" value="NODULATION PROTEIN J"/>
    <property type="match status" value="1"/>
</dbReference>
<feature type="transmembrane region" description="Helical" evidence="5">
    <location>
        <begin position="63"/>
        <end position="81"/>
    </location>
</feature>
<feature type="domain" description="ABC transmembrane type-2" evidence="6">
    <location>
        <begin position="24"/>
        <end position="251"/>
    </location>
</feature>
<dbReference type="PIRSF" id="PIRSF006648">
    <property type="entry name" value="DrrB"/>
    <property type="match status" value="1"/>
</dbReference>
<proteinExistence type="inferred from homology"/>